<dbReference type="SUPFAM" id="SSF53335">
    <property type="entry name" value="S-adenosyl-L-methionine-dependent methyltransferases"/>
    <property type="match status" value="1"/>
</dbReference>
<proteinExistence type="predicted"/>
<dbReference type="EMBL" id="JAMXFA010000002">
    <property type="protein sequence ID" value="MCT7976487.1"/>
    <property type="molecule type" value="Genomic_DNA"/>
</dbReference>
<name>A0ABT2N1L3_9CYAN</name>
<dbReference type="InterPro" id="IPR029063">
    <property type="entry name" value="SAM-dependent_MTases_sf"/>
</dbReference>
<dbReference type="GO" id="GO:0008168">
    <property type="term" value="F:methyltransferase activity"/>
    <property type="evidence" value="ECO:0007669"/>
    <property type="project" value="UniProtKB-KW"/>
</dbReference>
<keyword evidence="1" id="KW-0489">Methyltransferase</keyword>
<protein>
    <submittedName>
        <fullName evidence="1">Class I SAM-dependent methyltransferase</fullName>
    </submittedName>
</protein>
<dbReference type="Proteomes" id="UP001525961">
    <property type="component" value="Unassembled WGS sequence"/>
</dbReference>
<dbReference type="Pfam" id="PF13489">
    <property type="entry name" value="Methyltransf_23"/>
    <property type="match status" value="1"/>
</dbReference>
<evidence type="ECO:0000313" key="2">
    <source>
        <dbReference type="Proteomes" id="UP001525961"/>
    </source>
</evidence>
<dbReference type="RefSeq" id="WP_261234314.1">
    <property type="nucleotide sequence ID" value="NZ_JAMXFA010000002.1"/>
</dbReference>
<organism evidence="1 2">
    <name type="scientific">Laspinema olomoucense D3b</name>
    <dbReference type="NCBI Taxonomy" id="2953688"/>
    <lineage>
        <taxon>Bacteria</taxon>
        <taxon>Bacillati</taxon>
        <taxon>Cyanobacteriota</taxon>
        <taxon>Cyanophyceae</taxon>
        <taxon>Oscillatoriophycideae</taxon>
        <taxon>Oscillatoriales</taxon>
        <taxon>Laspinemataceae</taxon>
        <taxon>Laspinema</taxon>
        <taxon>Laspinema olomoucense</taxon>
    </lineage>
</organism>
<comment type="caution">
    <text evidence="1">The sequence shown here is derived from an EMBL/GenBank/DDBJ whole genome shotgun (WGS) entry which is preliminary data.</text>
</comment>
<dbReference type="CDD" id="cd02440">
    <property type="entry name" value="AdoMet_MTases"/>
    <property type="match status" value="1"/>
</dbReference>
<dbReference type="PANTHER" id="PTHR43861">
    <property type="entry name" value="TRANS-ACONITATE 2-METHYLTRANSFERASE-RELATED"/>
    <property type="match status" value="1"/>
</dbReference>
<evidence type="ECO:0000313" key="1">
    <source>
        <dbReference type="EMBL" id="MCT7976487.1"/>
    </source>
</evidence>
<dbReference type="Gene3D" id="3.40.50.150">
    <property type="entry name" value="Vaccinia Virus protein VP39"/>
    <property type="match status" value="1"/>
</dbReference>
<sequence>MFTARMICLTEANLTMARNKPRSLPIAIAYRVKYISKIFLGSTRLLRCCLFLSWLLKRFAWELSSEIFGSSFHKATMALSEEILQNWLPVNGSMIDIGCGTGRWCRVAAEYANRVVGVDSNSANIEIAKQLSGDKKIEYIIADITQNVISDQFDVALLIHVLEHMDNADALLQKIHTIAATLIIEVPDFEADSLNLVRRTLDSPYYSDADHIREYTLDILNNQLERNEWKVNDIKRYGGSVLAIASYNPASSLCPTPIHTEQNDISKISQK</sequence>
<accession>A0ABT2N1L3</accession>
<keyword evidence="2" id="KW-1185">Reference proteome</keyword>
<keyword evidence="1" id="KW-0808">Transferase</keyword>
<reference evidence="1 2" key="1">
    <citation type="journal article" date="2022" name="Front. Microbiol.">
        <title>High genomic differentiation and limited gene flow indicate recent cryptic speciation within the genus Laspinema (cyanobacteria).</title>
        <authorList>
            <person name="Stanojkovic A."/>
            <person name="Skoupy S."/>
            <person name="Skaloud P."/>
            <person name="Dvorak P."/>
        </authorList>
    </citation>
    <scope>NUCLEOTIDE SEQUENCE [LARGE SCALE GENOMIC DNA]</scope>
    <source>
        <strain evidence="1 2">D3b</strain>
    </source>
</reference>
<dbReference type="GO" id="GO:0032259">
    <property type="term" value="P:methylation"/>
    <property type="evidence" value="ECO:0007669"/>
    <property type="project" value="UniProtKB-KW"/>
</dbReference>
<gene>
    <name evidence="1" type="ORF">NG792_01955</name>
</gene>